<evidence type="ECO:0000256" key="9">
    <source>
        <dbReference type="ARBA" id="ARBA00023136"/>
    </source>
</evidence>
<sequence>MSTDDIDRAALTRRNRRVVLGAFGAVAGMVGMAYAAVPLYDMFCRATGFAGTTQVATVAPGRVLDRKVTVRFDASRDSNLPWKFEPLQREVKVRLGEEMLVFYRATNMSQRPIVGTATYNVTPDIAGAWFNKIQCFCFTEQLLMPGESVEMPVTFFVDPDMAKDRKYDKVRTITLSYTFFEAKTDRAKSLLEKALAPASPGVGQAPAGEGPGDKRKGG</sequence>
<evidence type="ECO:0000256" key="10">
    <source>
        <dbReference type="HAMAP-Rule" id="MF_00155"/>
    </source>
</evidence>
<dbReference type="Pfam" id="PF04442">
    <property type="entry name" value="CtaG_Cox11"/>
    <property type="match status" value="1"/>
</dbReference>
<evidence type="ECO:0000256" key="6">
    <source>
        <dbReference type="ARBA" id="ARBA00022968"/>
    </source>
</evidence>
<comment type="subcellular location">
    <subcellularLocation>
        <location evidence="2 10">Cell inner membrane</location>
        <topology evidence="2 10">Single-pass type II membrane protein</topology>
        <orientation evidence="2 10">Periplasmic side</orientation>
    </subcellularLocation>
</comment>
<keyword evidence="6 10" id="KW-0735">Signal-anchor</keyword>
<evidence type="ECO:0000256" key="8">
    <source>
        <dbReference type="ARBA" id="ARBA00023008"/>
    </source>
</evidence>
<keyword evidence="10" id="KW-0997">Cell inner membrane</keyword>
<evidence type="ECO:0000313" key="14">
    <source>
        <dbReference type="Proteomes" id="UP000321638"/>
    </source>
</evidence>
<name>A0A5C8PD90_9HYPH</name>
<evidence type="ECO:0000256" key="2">
    <source>
        <dbReference type="ARBA" id="ARBA00004382"/>
    </source>
</evidence>
<evidence type="ECO:0000256" key="3">
    <source>
        <dbReference type="ARBA" id="ARBA00009620"/>
    </source>
</evidence>
<keyword evidence="8 10" id="KW-0186">Copper</keyword>
<dbReference type="OrthoDB" id="9804841at2"/>
<dbReference type="GO" id="GO:0008535">
    <property type="term" value="P:respiratory chain complex IV assembly"/>
    <property type="evidence" value="ECO:0007669"/>
    <property type="project" value="UniProtKB-UniRule"/>
</dbReference>
<evidence type="ECO:0000256" key="12">
    <source>
        <dbReference type="SAM" id="Phobius"/>
    </source>
</evidence>
<dbReference type="AlphaFoldDB" id="A0A5C8PD90"/>
<dbReference type="InterPro" id="IPR007533">
    <property type="entry name" value="Cyt_c_oxidase_assmbl_CtaG"/>
</dbReference>
<dbReference type="PIRSF" id="PIRSF005413">
    <property type="entry name" value="COX11"/>
    <property type="match status" value="1"/>
</dbReference>
<evidence type="ECO:0000256" key="1">
    <source>
        <dbReference type="ARBA" id="ARBA00004007"/>
    </source>
</evidence>
<dbReference type="SUPFAM" id="SSF110111">
    <property type="entry name" value="Ctag/Cox11"/>
    <property type="match status" value="1"/>
</dbReference>
<feature type="topological domain" description="Cytoplasmic" evidence="10">
    <location>
        <begin position="1"/>
        <end position="13"/>
    </location>
</feature>
<dbReference type="PANTHER" id="PTHR21320:SF3">
    <property type="entry name" value="CYTOCHROME C OXIDASE ASSEMBLY PROTEIN COX11, MITOCHONDRIAL-RELATED"/>
    <property type="match status" value="1"/>
</dbReference>
<keyword evidence="9 10" id="KW-0472">Membrane</keyword>
<keyword evidence="14" id="KW-1185">Reference proteome</keyword>
<keyword evidence="7 10" id="KW-1133">Transmembrane helix</keyword>
<protein>
    <recommendedName>
        <fullName evidence="4 10">Cytochrome c oxidase assembly protein CtaG</fullName>
    </recommendedName>
</protein>
<evidence type="ECO:0000313" key="13">
    <source>
        <dbReference type="EMBL" id="TXL71526.1"/>
    </source>
</evidence>
<accession>A0A5C8PD90</accession>
<feature type="region of interest" description="Disordered" evidence="11">
    <location>
        <begin position="198"/>
        <end position="218"/>
    </location>
</feature>
<dbReference type="EMBL" id="VDUZ01000042">
    <property type="protein sequence ID" value="TXL71526.1"/>
    <property type="molecule type" value="Genomic_DNA"/>
</dbReference>
<evidence type="ECO:0000256" key="7">
    <source>
        <dbReference type="ARBA" id="ARBA00022989"/>
    </source>
</evidence>
<dbReference type="RefSeq" id="WP_147850596.1">
    <property type="nucleotide sequence ID" value="NZ_VDUZ01000042.1"/>
</dbReference>
<comment type="similarity">
    <text evidence="3 10">Belongs to the COX11/CtaG family.</text>
</comment>
<dbReference type="Gene3D" id="2.60.370.10">
    <property type="entry name" value="Ctag/Cox11"/>
    <property type="match status" value="1"/>
</dbReference>
<organism evidence="13 14">
    <name type="scientific">Vineibacter terrae</name>
    <dbReference type="NCBI Taxonomy" id="2586908"/>
    <lineage>
        <taxon>Bacteria</taxon>
        <taxon>Pseudomonadati</taxon>
        <taxon>Pseudomonadota</taxon>
        <taxon>Alphaproteobacteria</taxon>
        <taxon>Hyphomicrobiales</taxon>
        <taxon>Vineibacter</taxon>
    </lineage>
</organism>
<evidence type="ECO:0000256" key="11">
    <source>
        <dbReference type="SAM" id="MobiDB-lite"/>
    </source>
</evidence>
<comment type="caution">
    <text evidence="13">The sequence shown here is derived from an EMBL/GenBank/DDBJ whole genome shotgun (WGS) entry which is preliminary data.</text>
</comment>
<feature type="transmembrane region" description="Helical" evidence="12">
    <location>
        <begin position="18"/>
        <end position="37"/>
    </location>
</feature>
<dbReference type="NCBIfam" id="NF003465">
    <property type="entry name" value="PRK05089.1"/>
    <property type="match status" value="1"/>
</dbReference>
<keyword evidence="10" id="KW-1003">Cell membrane</keyword>
<evidence type="ECO:0000256" key="5">
    <source>
        <dbReference type="ARBA" id="ARBA00022692"/>
    </source>
</evidence>
<comment type="function">
    <text evidence="1 10">Exerts its effect at some terminal stage of cytochrome c oxidase synthesis, probably by being involved in the insertion of the copper B into subunit I.</text>
</comment>
<evidence type="ECO:0000256" key="4">
    <source>
        <dbReference type="ARBA" id="ARBA00015384"/>
    </source>
</evidence>
<dbReference type="GO" id="GO:0005886">
    <property type="term" value="C:plasma membrane"/>
    <property type="evidence" value="ECO:0007669"/>
    <property type="project" value="UniProtKB-SubCell"/>
</dbReference>
<keyword evidence="5 10" id="KW-0812">Transmembrane</keyword>
<feature type="topological domain" description="Periplasmic" evidence="10">
    <location>
        <begin position="37"/>
        <end position="218"/>
    </location>
</feature>
<dbReference type="PANTHER" id="PTHR21320">
    <property type="entry name" value="CYTOCHROME C OXIDASE ASSEMBLY PROTEIN COX11-RELATED"/>
    <property type="match status" value="1"/>
</dbReference>
<dbReference type="HAMAP" id="MF_00155">
    <property type="entry name" value="CtaG"/>
    <property type="match status" value="1"/>
</dbReference>
<reference evidence="13 14" key="1">
    <citation type="submission" date="2019-06" db="EMBL/GenBank/DDBJ databases">
        <title>New taxonomy in bacterial strain CC-CFT640, isolated from vineyard.</title>
        <authorList>
            <person name="Lin S.-Y."/>
            <person name="Tsai C.-F."/>
            <person name="Young C.-C."/>
        </authorList>
    </citation>
    <scope>NUCLEOTIDE SEQUENCE [LARGE SCALE GENOMIC DNA]</scope>
    <source>
        <strain evidence="13 14">CC-CFT640</strain>
    </source>
</reference>
<dbReference type="FunFam" id="2.60.370.10:FF:000001">
    <property type="entry name" value="COX11 cytochrome c oxidase assembly homolog"/>
    <property type="match status" value="1"/>
</dbReference>
<dbReference type="Proteomes" id="UP000321638">
    <property type="component" value="Unassembled WGS sequence"/>
</dbReference>
<proteinExistence type="inferred from homology"/>
<gene>
    <name evidence="10" type="primary">ctaG</name>
    <name evidence="13" type="ORF">FHP25_29545</name>
</gene>
<dbReference type="InterPro" id="IPR023471">
    <property type="entry name" value="CtaG/Cox11_dom_sf"/>
</dbReference>
<dbReference type="GO" id="GO:0005507">
    <property type="term" value="F:copper ion binding"/>
    <property type="evidence" value="ECO:0007669"/>
    <property type="project" value="InterPro"/>
</dbReference>